<feature type="transmembrane region" description="Helical" evidence="10">
    <location>
        <begin position="682"/>
        <end position="704"/>
    </location>
</feature>
<feature type="transmembrane region" description="Helical" evidence="10">
    <location>
        <begin position="321"/>
        <end position="345"/>
    </location>
</feature>
<evidence type="ECO:0000256" key="7">
    <source>
        <dbReference type="ARBA" id="ARBA00023170"/>
    </source>
</evidence>
<feature type="transmembrane region" description="Helical" evidence="10">
    <location>
        <begin position="179"/>
        <end position="204"/>
    </location>
</feature>
<feature type="transmembrane region" description="Helical" evidence="10">
    <location>
        <begin position="395"/>
        <end position="420"/>
    </location>
</feature>
<dbReference type="InterPro" id="IPR000276">
    <property type="entry name" value="GPCR_Rhodpsn"/>
</dbReference>
<feature type="transmembrane region" description="Helical" evidence="10">
    <location>
        <begin position="45"/>
        <end position="63"/>
    </location>
</feature>
<dbReference type="PANTHER" id="PTHR45822:SF7">
    <property type="entry name" value="FREE FATTY ACID RECEPTOR 3-LIKE"/>
    <property type="match status" value="1"/>
</dbReference>
<dbReference type="PRINTS" id="PR00237">
    <property type="entry name" value="GPCRRHODOPSN"/>
</dbReference>
<keyword evidence="8" id="KW-0807">Transducer</keyword>
<evidence type="ECO:0000256" key="8">
    <source>
        <dbReference type="ARBA" id="ARBA00023224"/>
    </source>
</evidence>
<name>A0A4U5V3Q1_COLLU</name>
<evidence type="ECO:0000256" key="5">
    <source>
        <dbReference type="ARBA" id="ARBA00023040"/>
    </source>
</evidence>
<feature type="transmembrane region" description="Helical" evidence="10">
    <location>
        <begin position="815"/>
        <end position="837"/>
    </location>
</feature>
<dbReference type="AlphaFoldDB" id="A0A4U5V3Q1"/>
<sequence>METVVRTEVILSVYIISFLIGLPANLLALYAFSVKIHSKPLLTDILLLNLIISDLLFLIILPLKMHEAASGMIWTLPKILCSFTSFTFFSTIYTSSLLLMAVSVIRYIGVAFPITYHQLQKPVYAIVISAMIWLISAAHCSIVFATQHQPSLQSENFTVCYENFTEKQLEILLPVRLEAFFVLCLIPLLICVYCYLRCILILYSRPRIPRMQKQKAIGMALGTLAVFLVCVVPYNMSHLVGYFQDESPKWRYYTLLLSAFNTCIDPIIFYFSSSAFHCTSKKFIFRKCGRNDSGVQRQGTSSGQEPNTRSAIMETVVRTEVILSVYIISFLIGLPANLLALYAFSVKIHSKPLLTDILLLNLIISDLLFLIILPLKMHEAASGMIWTLPKILCSFTSFIFFFAIYTSSLLLMAVSVIRYIGVAFPITYHQLQKPVYAIVISAMILLISAAHCSIVFITQHQPSLQSENFTVCYENFNEKQLEILPTSTFGGFLCALPHTSSNLCLLLPALHLDPVQPTPDIPDAEAEGNRHGLGNSSCVSRLCGAIQRLSLSGLLPRAIMETVVRTEVILSVYIISFLIGLPANLLALYAFSVKIHSKPLLTDILLLNLIISDLLFLIILPLKMHEAASGMIWTLPKILCSFTSFTFFSTIYTSSLLLMAVSVIRYIGVAFPITYHQLQKPVYAIVISAIIWLISAAHCSIVFATQHLPSLQSENFTVCYENFTEKQLEILLPVRLEFFFVLCLIPLLICVYCYLRCILILYSRPRISRMQKQKAIGMALGTLAVFLVCVVPYNMSHLVGYFQDESPKWRYYTLLLSAFNTCIDPIIFYFSSSAFHCTSEKFIFRKRGRNDSGVQRQGTSSGQEPNTRS</sequence>
<feature type="transmembrane region" description="Helical" evidence="10">
    <location>
        <begin position="12"/>
        <end position="33"/>
    </location>
</feature>
<dbReference type="GO" id="GO:0071398">
    <property type="term" value="P:cellular response to fatty acid"/>
    <property type="evidence" value="ECO:0007669"/>
    <property type="project" value="TreeGrafter"/>
</dbReference>
<dbReference type="Proteomes" id="UP000298787">
    <property type="component" value="Chromosome 14"/>
</dbReference>
<evidence type="ECO:0000259" key="11">
    <source>
        <dbReference type="PROSITE" id="PS50262"/>
    </source>
</evidence>
<evidence type="ECO:0000256" key="9">
    <source>
        <dbReference type="SAM" id="MobiDB-lite"/>
    </source>
</evidence>
<evidence type="ECO:0000256" key="6">
    <source>
        <dbReference type="ARBA" id="ARBA00023136"/>
    </source>
</evidence>
<keyword evidence="2" id="KW-1003">Cell membrane</keyword>
<dbReference type="PANTHER" id="PTHR45822">
    <property type="entry name" value="FREE FATTY ACID RECEPTOR 2-RELATED"/>
    <property type="match status" value="1"/>
</dbReference>
<feature type="transmembrane region" description="Helical" evidence="10">
    <location>
        <begin position="123"/>
        <end position="145"/>
    </location>
</feature>
<feature type="domain" description="G-protein coupled receptors family 1 profile" evidence="11">
    <location>
        <begin position="336"/>
        <end position="510"/>
    </location>
</feature>
<gene>
    <name evidence="12" type="ORF">D9C73_016526</name>
</gene>
<dbReference type="CDD" id="cd15170">
    <property type="entry name" value="7tmA_FFAR2_FFAR3"/>
    <property type="match status" value="2"/>
</dbReference>
<organism evidence="12 13">
    <name type="scientific">Collichthys lucidus</name>
    <name type="common">Big head croaker</name>
    <name type="synonym">Sciaena lucida</name>
    <dbReference type="NCBI Taxonomy" id="240159"/>
    <lineage>
        <taxon>Eukaryota</taxon>
        <taxon>Metazoa</taxon>
        <taxon>Chordata</taxon>
        <taxon>Craniata</taxon>
        <taxon>Vertebrata</taxon>
        <taxon>Euteleostomi</taxon>
        <taxon>Actinopterygii</taxon>
        <taxon>Neopterygii</taxon>
        <taxon>Teleostei</taxon>
        <taxon>Neoteleostei</taxon>
        <taxon>Acanthomorphata</taxon>
        <taxon>Eupercaria</taxon>
        <taxon>Sciaenidae</taxon>
        <taxon>Collichthys</taxon>
    </lineage>
</organism>
<feature type="transmembrane region" description="Helical" evidence="10">
    <location>
        <begin position="435"/>
        <end position="457"/>
    </location>
</feature>
<dbReference type="GO" id="GO:0004930">
    <property type="term" value="F:G protein-coupled receptor activity"/>
    <property type="evidence" value="ECO:0007669"/>
    <property type="project" value="UniProtKB-KW"/>
</dbReference>
<feature type="region of interest" description="Disordered" evidence="9">
    <location>
        <begin position="850"/>
        <end position="869"/>
    </location>
</feature>
<evidence type="ECO:0000256" key="4">
    <source>
        <dbReference type="ARBA" id="ARBA00022989"/>
    </source>
</evidence>
<evidence type="ECO:0000256" key="3">
    <source>
        <dbReference type="ARBA" id="ARBA00022692"/>
    </source>
</evidence>
<keyword evidence="4 10" id="KW-1133">Transmembrane helix</keyword>
<feature type="domain" description="G-protein coupled receptors family 1 profile" evidence="11">
    <location>
        <begin position="583"/>
        <end position="828"/>
    </location>
</feature>
<evidence type="ECO:0000313" key="13">
    <source>
        <dbReference type="Proteomes" id="UP000298787"/>
    </source>
</evidence>
<protein>
    <submittedName>
        <fullName evidence="12">Free fatty acid receptor 2 G-protein coupled receptor 43</fullName>
    </submittedName>
</protein>
<feature type="transmembrane region" description="Helical" evidence="10">
    <location>
        <begin position="252"/>
        <end position="272"/>
    </location>
</feature>
<feature type="compositionally biased region" description="Polar residues" evidence="9">
    <location>
        <begin position="852"/>
        <end position="869"/>
    </location>
</feature>
<dbReference type="SUPFAM" id="SSF81321">
    <property type="entry name" value="Family A G protein-coupled receptor-like"/>
    <property type="match status" value="3"/>
</dbReference>
<dbReference type="InterPro" id="IPR013312">
    <property type="entry name" value="GPR40-rel_orph"/>
</dbReference>
<feature type="transmembrane region" description="Helical" evidence="10">
    <location>
        <begin position="604"/>
        <end position="622"/>
    </location>
</feature>
<feature type="domain" description="G-protein coupled receptors family 1 profile" evidence="11">
    <location>
        <begin position="24"/>
        <end position="269"/>
    </location>
</feature>
<dbReference type="EMBL" id="CM014091">
    <property type="protein sequence ID" value="TKS82417.1"/>
    <property type="molecule type" value="Genomic_DNA"/>
</dbReference>
<evidence type="ECO:0000313" key="12">
    <source>
        <dbReference type="EMBL" id="TKS82417.1"/>
    </source>
</evidence>
<dbReference type="PROSITE" id="PS50262">
    <property type="entry name" value="G_PROTEIN_RECEP_F1_2"/>
    <property type="match status" value="3"/>
</dbReference>
<dbReference type="Pfam" id="PF00001">
    <property type="entry name" value="7tm_1"/>
    <property type="match status" value="3"/>
</dbReference>
<comment type="subcellular location">
    <subcellularLocation>
        <location evidence="1">Cell membrane</location>
        <topology evidence="1">Multi-pass membrane protein</topology>
    </subcellularLocation>
</comment>
<proteinExistence type="predicted"/>
<feature type="transmembrane region" description="Helical" evidence="10">
    <location>
        <begin position="83"/>
        <end position="102"/>
    </location>
</feature>
<dbReference type="Gene3D" id="1.20.1070.10">
    <property type="entry name" value="Rhodopsin 7-helix transmembrane proteins"/>
    <property type="match status" value="3"/>
</dbReference>
<feature type="transmembrane region" description="Helical" evidence="10">
    <location>
        <begin position="568"/>
        <end position="592"/>
    </location>
</feature>
<keyword evidence="3 10" id="KW-0812">Transmembrane</keyword>
<keyword evidence="6 10" id="KW-0472">Membrane</keyword>
<feature type="transmembrane region" description="Helical" evidence="10">
    <location>
        <begin position="357"/>
        <end position="375"/>
    </location>
</feature>
<dbReference type="STRING" id="240159.A0A4U5V3Q1"/>
<evidence type="ECO:0000256" key="1">
    <source>
        <dbReference type="ARBA" id="ARBA00004651"/>
    </source>
</evidence>
<accession>A0A4U5V3Q1</accession>
<reference evidence="12 13" key="1">
    <citation type="submission" date="2019-01" db="EMBL/GenBank/DDBJ databases">
        <title>Genome Assembly of Collichthys lucidus.</title>
        <authorList>
            <person name="Cai M."/>
            <person name="Xiao S."/>
        </authorList>
    </citation>
    <scope>NUCLEOTIDE SEQUENCE [LARGE SCALE GENOMIC DNA]</scope>
    <source>
        <strain evidence="12">JT15FE1705JMU</strain>
        <tissue evidence="12">Muscle</tissue>
    </source>
</reference>
<dbReference type="GO" id="GO:0005886">
    <property type="term" value="C:plasma membrane"/>
    <property type="evidence" value="ECO:0007669"/>
    <property type="project" value="UniProtKB-SubCell"/>
</dbReference>
<feature type="transmembrane region" description="Helical" evidence="10">
    <location>
        <begin position="634"/>
        <end position="651"/>
    </location>
</feature>
<feature type="transmembrane region" description="Helical" evidence="10">
    <location>
        <begin position="775"/>
        <end position="795"/>
    </location>
</feature>
<keyword evidence="13" id="KW-1185">Reference proteome</keyword>
<keyword evidence="7 12" id="KW-0675">Receptor</keyword>
<feature type="transmembrane region" description="Helical" evidence="10">
    <location>
        <begin position="216"/>
        <end position="236"/>
    </location>
</feature>
<feature type="transmembrane region" description="Helical" evidence="10">
    <location>
        <begin position="657"/>
        <end position="675"/>
    </location>
</feature>
<feature type="transmembrane region" description="Helical" evidence="10">
    <location>
        <begin position="738"/>
        <end position="763"/>
    </location>
</feature>
<evidence type="ECO:0000256" key="2">
    <source>
        <dbReference type="ARBA" id="ARBA00022475"/>
    </source>
</evidence>
<keyword evidence="5" id="KW-0297">G-protein coupled receptor</keyword>
<evidence type="ECO:0000256" key="10">
    <source>
        <dbReference type="SAM" id="Phobius"/>
    </source>
</evidence>
<dbReference type="PRINTS" id="PR01904">
    <property type="entry name" value="GPR40FAMILY"/>
</dbReference>
<dbReference type="InterPro" id="IPR017452">
    <property type="entry name" value="GPCR_Rhodpsn_7TM"/>
</dbReference>